<dbReference type="Proteomes" id="UP000649617">
    <property type="component" value="Unassembled WGS sequence"/>
</dbReference>
<evidence type="ECO:0000256" key="3">
    <source>
        <dbReference type="ARBA" id="ARBA00022679"/>
    </source>
</evidence>
<keyword evidence="9" id="KW-1185">Reference proteome</keyword>
<keyword evidence="6" id="KW-0067">ATP-binding</keyword>
<dbReference type="PROSITE" id="PS00108">
    <property type="entry name" value="PROTEIN_KINASE_ST"/>
    <property type="match status" value="1"/>
</dbReference>
<gene>
    <name evidence="8" type="primary">CPK2</name>
    <name evidence="8" type="ORF">SPIL2461_LOCUS1684</name>
</gene>
<evidence type="ECO:0000256" key="2">
    <source>
        <dbReference type="ARBA" id="ARBA00022527"/>
    </source>
</evidence>
<evidence type="ECO:0000256" key="4">
    <source>
        <dbReference type="ARBA" id="ARBA00022741"/>
    </source>
</evidence>
<dbReference type="FunFam" id="1.10.510.10:FF:000571">
    <property type="entry name" value="Maternal embryonic leucine zipper kinase"/>
    <property type="match status" value="1"/>
</dbReference>
<feature type="domain" description="Protein kinase" evidence="7">
    <location>
        <begin position="1"/>
        <end position="206"/>
    </location>
</feature>
<comment type="caution">
    <text evidence="8">The sequence shown here is derived from an EMBL/GenBank/DDBJ whole genome shotgun (WGS) entry which is preliminary data.</text>
</comment>
<dbReference type="PANTHER" id="PTHR24349">
    <property type="entry name" value="SERINE/THREONINE-PROTEIN KINASE"/>
    <property type="match status" value="1"/>
</dbReference>
<dbReference type="InterPro" id="IPR008271">
    <property type="entry name" value="Ser/Thr_kinase_AS"/>
</dbReference>
<accession>A0A812J649</accession>
<evidence type="ECO:0000256" key="6">
    <source>
        <dbReference type="ARBA" id="ARBA00022840"/>
    </source>
</evidence>
<proteinExistence type="predicted"/>
<name>A0A812J649_SYMPI</name>
<dbReference type="InterPro" id="IPR000719">
    <property type="entry name" value="Prot_kinase_dom"/>
</dbReference>
<dbReference type="GO" id="GO:0004674">
    <property type="term" value="F:protein serine/threonine kinase activity"/>
    <property type="evidence" value="ECO:0007669"/>
    <property type="project" value="UniProtKB-KW"/>
</dbReference>
<protein>
    <submittedName>
        <fullName evidence="8">CPK2 protein</fullName>
    </submittedName>
</protein>
<keyword evidence="2" id="KW-0723">Serine/threonine-protein kinase</keyword>
<keyword evidence="4" id="KW-0547">Nucleotide-binding</keyword>
<sequence>MDHPNIVRLYGVYEDQRHLYLVMELCEGGELFDRLSEVFNLGERGARVCMKQVFASVAYCHSKGIAHRDLKPENYLLLDKDKPLEQTLLKLIDFGLAKKLPEEGFLKTRVGTAYYVAPEVLAQAYTEAADTWSAGVILYIMICGAPPFNAAQDSNILKLVKKGQYSMEGGVWPTVSSTCKSLIKACLEMDPQTRITAQDALSHEWFHIDEANGCAPLDSSVLRNL</sequence>
<evidence type="ECO:0000256" key="1">
    <source>
        <dbReference type="ARBA" id="ARBA00011245"/>
    </source>
</evidence>
<dbReference type="AlphaFoldDB" id="A0A812J649"/>
<dbReference type="InterPro" id="IPR011009">
    <property type="entry name" value="Kinase-like_dom_sf"/>
</dbReference>
<organism evidence="8 9">
    <name type="scientific">Symbiodinium pilosum</name>
    <name type="common">Dinoflagellate</name>
    <dbReference type="NCBI Taxonomy" id="2952"/>
    <lineage>
        <taxon>Eukaryota</taxon>
        <taxon>Sar</taxon>
        <taxon>Alveolata</taxon>
        <taxon>Dinophyceae</taxon>
        <taxon>Suessiales</taxon>
        <taxon>Symbiodiniaceae</taxon>
        <taxon>Symbiodinium</taxon>
    </lineage>
</organism>
<evidence type="ECO:0000259" key="7">
    <source>
        <dbReference type="PROSITE" id="PS50011"/>
    </source>
</evidence>
<dbReference type="EMBL" id="CAJNIZ010001695">
    <property type="protein sequence ID" value="CAE7197469.1"/>
    <property type="molecule type" value="Genomic_DNA"/>
</dbReference>
<dbReference type="CDD" id="cd05117">
    <property type="entry name" value="STKc_CAMK"/>
    <property type="match status" value="1"/>
</dbReference>
<dbReference type="GO" id="GO:0005524">
    <property type="term" value="F:ATP binding"/>
    <property type="evidence" value="ECO:0007669"/>
    <property type="project" value="UniProtKB-KW"/>
</dbReference>
<feature type="non-terminal residue" evidence="8">
    <location>
        <position position="1"/>
    </location>
</feature>
<dbReference type="PROSITE" id="PS50011">
    <property type="entry name" value="PROTEIN_KINASE_DOM"/>
    <property type="match status" value="1"/>
</dbReference>
<dbReference type="OrthoDB" id="40902at2759"/>
<dbReference type="SMART" id="SM00220">
    <property type="entry name" value="S_TKc"/>
    <property type="match status" value="1"/>
</dbReference>
<evidence type="ECO:0000313" key="9">
    <source>
        <dbReference type="Proteomes" id="UP000649617"/>
    </source>
</evidence>
<dbReference type="SUPFAM" id="SSF56112">
    <property type="entry name" value="Protein kinase-like (PK-like)"/>
    <property type="match status" value="1"/>
</dbReference>
<keyword evidence="5" id="KW-0418">Kinase</keyword>
<comment type="subunit">
    <text evidence="1">Monomer.</text>
</comment>
<dbReference type="PIRSF" id="PIRSF000654">
    <property type="entry name" value="Integrin-linked_kinase"/>
    <property type="match status" value="1"/>
</dbReference>
<keyword evidence="3" id="KW-0808">Transferase</keyword>
<dbReference type="InterPro" id="IPR050205">
    <property type="entry name" value="CDPK_Ser/Thr_kinases"/>
</dbReference>
<reference evidence="8" key="1">
    <citation type="submission" date="2021-02" db="EMBL/GenBank/DDBJ databases">
        <authorList>
            <person name="Dougan E. K."/>
            <person name="Rhodes N."/>
            <person name="Thang M."/>
            <person name="Chan C."/>
        </authorList>
    </citation>
    <scope>NUCLEOTIDE SEQUENCE</scope>
</reference>
<dbReference type="Gene3D" id="1.10.510.10">
    <property type="entry name" value="Transferase(Phosphotransferase) domain 1"/>
    <property type="match status" value="1"/>
</dbReference>
<evidence type="ECO:0000313" key="8">
    <source>
        <dbReference type="EMBL" id="CAE7197469.1"/>
    </source>
</evidence>
<dbReference type="Pfam" id="PF00069">
    <property type="entry name" value="Pkinase"/>
    <property type="match status" value="1"/>
</dbReference>
<evidence type="ECO:0000256" key="5">
    <source>
        <dbReference type="ARBA" id="ARBA00022777"/>
    </source>
</evidence>